<evidence type="ECO:0000313" key="3">
    <source>
        <dbReference type="Proteomes" id="UP000221980"/>
    </source>
</evidence>
<sequence length="71" mass="8345">MIFILLMIIKFSTFFVIFSVVNYFFILGRKFKKTLLSSLLVSIIFILVEISSPVLLYGFMYLSEFVYNVIN</sequence>
<feature type="transmembrane region" description="Helical" evidence="1">
    <location>
        <begin position="6"/>
        <end position="27"/>
    </location>
</feature>
<dbReference type="EMBL" id="NITZ01000001">
    <property type="protein sequence ID" value="PHM50770.1"/>
    <property type="molecule type" value="Genomic_DNA"/>
</dbReference>
<comment type="caution">
    <text evidence="2">The sequence shown here is derived from an EMBL/GenBank/DDBJ whole genome shotgun (WGS) entry which is preliminary data.</text>
</comment>
<evidence type="ECO:0000313" key="2">
    <source>
        <dbReference type="EMBL" id="PHM50770.1"/>
    </source>
</evidence>
<evidence type="ECO:0000256" key="1">
    <source>
        <dbReference type="SAM" id="Phobius"/>
    </source>
</evidence>
<dbReference type="Proteomes" id="UP000221980">
    <property type="component" value="Unassembled WGS sequence"/>
</dbReference>
<keyword evidence="3" id="KW-1185">Reference proteome</keyword>
<name>A0A2D0JX16_9GAMM</name>
<gene>
    <name evidence="2" type="ORF">Xmir_00174</name>
</gene>
<keyword evidence="1" id="KW-0472">Membrane</keyword>
<feature type="transmembrane region" description="Helical" evidence="1">
    <location>
        <begin position="39"/>
        <end position="62"/>
    </location>
</feature>
<keyword evidence="1" id="KW-0812">Transmembrane</keyword>
<protein>
    <submittedName>
        <fullName evidence="2">Uncharacterized protein</fullName>
    </submittedName>
</protein>
<proteinExistence type="predicted"/>
<organism evidence="2 3">
    <name type="scientific">Xenorhabdus miraniensis</name>
    <dbReference type="NCBI Taxonomy" id="351674"/>
    <lineage>
        <taxon>Bacteria</taxon>
        <taxon>Pseudomonadati</taxon>
        <taxon>Pseudomonadota</taxon>
        <taxon>Gammaproteobacteria</taxon>
        <taxon>Enterobacterales</taxon>
        <taxon>Morganellaceae</taxon>
        <taxon>Xenorhabdus</taxon>
    </lineage>
</organism>
<accession>A0A2D0JX16</accession>
<keyword evidence="1" id="KW-1133">Transmembrane helix</keyword>
<reference evidence="2 3" key="1">
    <citation type="journal article" date="2017" name="Nat. Microbiol.">
        <title>Natural product diversity associated with the nematode symbionts Photorhabdus and Xenorhabdus.</title>
        <authorList>
            <person name="Tobias N.J."/>
            <person name="Wolff H."/>
            <person name="Djahanschiri B."/>
            <person name="Grundmann F."/>
            <person name="Kronenwerth M."/>
            <person name="Shi Y.M."/>
            <person name="Simonyi S."/>
            <person name="Grun P."/>
            <person name="Shapiro-Ilan D."/>
            <person name="Pidot S.J."/>
            <person name="Stinear T.P."/>
            <person name="Ebersberger I."/>
            <person name="Bode H.B."/>
        </authorList>
    </citation>
    <scope>NUCLEOTIDE SEQUENCE [LARGE SCALE GENOMIC DNA]</scope>
    <source>
        <strain evidence="2 3">DSM 17902</strain>
    </source>
</reference>
<dbReference type="AlphaFoldDB" id="A0A2D0JX16"/>